<dbReference type="InterPro" id="IPR036271">
    <property type="entry name" value="Tet_transcr_reg_TetR-rel_C_sf"/>
</dbReference>
<reference evidence="6 7" key="1">
    <citation type="submission" date="2017-05" db="EMBL/GenBank/DDBJ databases">
        <title>High clonality and local adaptation shapes Vibrionaceae linages within an endangered oasis.</title>
        <authorList>
            <person name="Vazquez-Rosas-Landa M."/>
        </authorList>
    </citation>
    <scope>NUCLEOTIDE SEQUENCE [LARGE SCALE GENOMIC DNA]</scope>
    <source>
        <strain evidence="6 7">P46_P4S1P180</strain>
    </source>
</reference>
<evidence type="ECO:0000256" key="1">
    <source>
        <dbReference type="ARBA" id="ARBA00023015"/>
    </source>
</evidence>
<dbReference type="RefSeq" id="WP_161444206.1">
    <property type="nucleotide sequence ID" value="NZ_WXWW01000132.1"/>
</dbReference>
<feature type="DNA-binding region" description="H-T-H motif" evidence="4">
    <location>
        <begin position="28"/>
        <end position="47"/>
    </location>
</feature>
<dbReference type="InterPro" id="IPR009057">
    <property type="entry name" value="Homeodomain-like_sf"/>
</dbReference>
<keyword evidence="1" id="KW-0805">Transcription regulation</keyword>
<dbReference type="Pfam" id="PF16925">
    <property type="entry name" value="TetR_C_13"/>
    <property type="match status" value="1"/>
</dbReference>
<dbReference type="SUPFAM" id="SSF46689">
    <property type="entry name" value="Homeodomain-like"/>
    <property type="match status" value="1"/>
</dbReference>
<dbReference type="InterPro" id="IPR011075">
    <property type="entry name" value="TetR_C"/>
</dbReference>
<dbReference type="PROSITE" id="PS50977">
    <property type="entry name" value="HTH_TETR_2"/>
    <property type="match status" value="1"/>
</dbReference>
<evidence type="ECO:0000259" key="5">
    <source>
        <dbReference type="PROSITE" id="PS50977"/>
    </source>
</evidence>
<evidence type="ECO:0000256" key="3">
    <source>
        <dbReference type="ARBA" id="ARBA00023163"/>
    </source>
</evidence>
<keyword evidence="2 4" id="KW-0238">DNA-binding</keyword>
<evidence type="ECO:0000313" key="7">
    <source>
        <dbReference type="Proteomes" id="UP000465712"/>
    </source>
</evidence>
<dbReference type="Proteomes" id="UP000465712">
    <property type="component" value="Unassembled WGS sequence"/>
</dbReference>
<keyword evidence="3" id="KW-0804">Transcription</keyword>
<proteinExistence type="predicted"/>
<dbReference type="GO" id="GO:0003677">
    <property type="term" value="F:DNA binding"/>
    <property type="evidence" value="ECO:0007669"/>
    <property type="project" value="UniProtKB-UniRule"/>
</dbReference>
<gene>
    <name evidence="6" type="ORF">CAG72_08415</name>
</gene>
<evidence type="ECO:0000313" key="6">
    <source>
        <dbReference type="EMBL" id="NAW65240.1"/>
    </source>
</evidence>
<organism evidence="6 7">
    <name type="scientific">Photobacterium halotolerans</name>
    <dbReference type="NCBI Taxonomy" id="265726"/>
    <lineage>
        <taxon>Bacteria</taxon>
        <taxon>Pseudomonadati</taxon>
        <taxon>Pseudomonadota</taxon>
        <taxon>Gammaproteobacteria</taxon>
        <taxon>Vibrionales</taxon>
        <taxon>Vibrionaceae</taxon>
        <taxon>Photobacterium</taxon>
    </lineage>
</organism>
<evidence type="ECO:0000256" key="2">
    <source>
        <dbReference type="ARBA" id="ARBA00023125"/>
    </source>
</evidence>
<sequence length="201" mass="23034">MSKGRVTREHILRTAFDLASRDGLDSLTVGQLAKASGMSKSGLFAHFNSKENLQVSVLQFAGEYFAQHVIQPARLAGWESVEEKIRLLLQNWLAWNHSFQGSCMFIDAWKEGRCSDDPVQQELDMITRRWMDYLCRQVEQGKACGEFRTDLDTWQSVFRLYGAYLSSQLFYSLGLEADGNPRFWTDVDLILASWRSDSESD</sequence>
<feature type="domain" description="HTH tetR-type" evidence="5">
    <location>
        <begin position="5"/>
        <end position="65"/>
    </location>
</feature>
<protein>
    <submittedName>
        <fullName evidence="6">TetR family transcriptional regulator</fullName>
    </submittedName>
</protein>
<dbReference type="AlphaFoldDB" id="A0A7X5ATT8"/>
<accession>A0A7X5ATT8</accession>
<dbReference type="PRINTS" id="PR00455">
    <property type="entry name" value="HTHTETR"/>
</dbReference>
<comment type="caution">
    <text evidence="6">The sequence shown here is derived from an EMBL/GenBank/DDBJ whole genome shotgun (WGS) entry which is preliminary data.</text>
</comment>
<dbReference type="EMBL" id="WXWW01000132">
    <property type="protein sequence ID" value="NAW65240.1"/>
    <property type="molecule type" value="Genomic_DNA"/>
</dbReference>
<dbReference type="Gene3D" id="1.10.357.10">
    <property type="entry name" value="Tetracycline Repressor, domain 2"/>
    <property type="match status" value="1"/>
</dbReference>
<dbReference type="PANTHER" id="PTHR47506">
    <property type="entry name" value="TRANSCRIPTIONAL REGULATORY PROTEIN"/>
    <property type="match status" value="1"/>
</dbReference>
<dbReference type="Gene3D" id="1.10.10.60">
    <property type="entry name" value="Homeodomain-like"/>
    <property type="match status" value="1"/>
</dbReference>
<dbReference type="Pfam" id="PF00440">
    <property type="entry name" value="TetR_N"/>
    <property type="match status" value="1"/>
</dbReference>
<dbReference type="InterPro" id="IPR001647">
    <property type="entry name" value="HTH_TetR"/>
</dbReference>
<dbReference type="PANTHER" id="PTHR47506:SF6">
    <property type="entry name" value="HTH-TYPE TRANSCRIPTIONAL REPRESSOR NEMR"/>
    <property type="match status" value="1"/>
</dbReference>
<dbReference type="SUPFAM" id="SSF48498">
    <property type="entry name" value="Tetracyclin repressor-like, C-terminal domain"/>
    <property type="match status" value="1"/>
</dbReference>
<evidence type="ECO:0000256" key="4">
    <source>
        <dbReference type="PROSITE-ProRule" id="PRU00335"/>
    </source>
</evidence>
<name>A0A7X5ATT8_9GAMM</name>